<dbReference type="InterPro" id="IPR000515">
    <property type="entry name" value="MetI-like"/>
</dbReference>
<evidence type="ECO:0000256" key="7">
    <source>
        <dbReference type="RuleBase" id="RU363032"/>
    </source>
</evidence>
<accession>A0ABQ6LSR0</accession>
<dbReference type="Gene3D" id="1.10.3720.10">
    <property type="entry name" value="MetI-like"/>
    <property type="match status" value="1"/>
</dbReference>
<evidence type="ECO:0000313" key="10">
    <source>
        <dbReference type="Proteomes" id="UP001239909"/>
    </source>
</evidence>
<keyword evidence="2 7" id="KW-0813">Transport</keyword>
<feature type="transmembrane region" description="Helical" evidence="7">
    <location>
        <begin position="135"/>
        <end position="161"/>
    </location>
</feature>
<dbReference type="InterPro" id="IPR035906">
    <property type="entry name" value="MetI-like_sf"/>
</dbReference>
<keyword evidence="4 7" id="KW-0812">Transmembrane</keyword>
<dbReference type="PANTHER" id="PTHR43163:SF3">
    <property type="entry name" value="PEPTIDE ABC TRANSPORTER PERMEASE PROTEIN"/>
    <property type="match status" value="1"/>
</dbReference>
<sequence length="319" mass="34602">MLRMLVRRLALGAITVFLVSLIIFAGVEILPGDACTAFLEREAQGQLLENCRQELGLKRPASERYLEWAAGALTGDLGVSANGQKPISELVGYRLRNTLLLASCSMLVGVPLALLLGVVAALWRDRLADLAISTIAIGAMTIPEFVSATILILIFSVWLGWIPGIVLTSADAPVAEFFPEILLPMMVLTFVMTAHILRTVRSSVIEAMASDYAQMATLKGVPYWRIVFRHVLPNALLPAINVVALTIAWLLGGVVVIETVFNYPGLGRMMIDSISDRDLPVTQAIALIIASVYVGVNLAADLLTMIANPRLRTMHMRKG</sequence>
<dbReference type="InterPro" id="IPR045621">
    <property type="entry name" value="BPD_transp_1_N"/>
</dbReference>
<keyword evidence="10" id="KW-1185">Reference proteome</keyword>
<dbReference type="Proteomes" id="UP001239909">
    <property type="component" value="Unassembled WGS sequence"/>
</dbReference>
<keyword evidence="5 7" id="KW-1133">Transmembrane helix</keyword>
<evidence type="ECO:0000256" key="2">
    <source>
        <dbReference type="ARBA" id="ARBA00022448"/>
    </source>
</evidence>
<keyword evidence="3" id="KW-1003">Cell membrane</keyword>
<dbReference type="RefSeq" id="WP_285674358.1">
    <property type="nucleotide sequence ID" value="NZ_BSYI01000051.1"/>
</dbReference>
<feature type="transmembrane region" description="Helical" evidence="7">
    <location>
        <begin position="181"/>
        <end position="200"/>
    </location>
</feature>
<evidence type="ECO:0000256" key="5">
    <source>
        <dbReference type="ARBA" id="ARBA00022989"/>
    </source>
</evidence>
<dbReference type="SUPFAM" id="SSF161098">
    <property type="entry name" value="MetI-like"/>
    <property type="match status" value="1"/>
</dbReference>
<dbReference type="CDD" id="cd06261">
    <property type="entry name" value="TM_PBP2"/>
    <property type="match status" value="1"/>
</dbReference>
<protein>
    <submittedName>
        <fullName evidence="9">ABC transporter permease</fullName>
    </submittedName>
</protein>
<dbReference type="EMBL" id="BSYI01000051">
    <property type="protein sequence ID" value="GMG85101.1"/>
    <property type="molecule type" value="Genomic_DNA"/>
</dbReference>
<feature type="domain" description="ABC transmembrane type-1" evidence="8">
    <location>
        <begin position="95"/>
        <end position="300"/>
    </location>
</feature>
<keyword evidence="6 7" id="KW-0472">Membrane</keyword>
<name>A0ABQ6LSR0_9RHOB</name>
<reference evidence="9 10" key="1">
    <citation type="submission" date="2023-04" db="EMBL/GenBank/DDBJ databases">
        <title>Marinoamorphus aggregata gen. nov., sp. Nov., isolate from tissue of brittle star Ophioplocus japonicus.</title>
        <authorList>
            <person name="Kawano K."/>
            <person name="Sawayama S."/>
            <person name="Nakagawa S."/>
        </authorList>
    </citation>
    <scope>NUCLEOTIDE SEQUENCE [LARGE SCALE GENOMIC DNA]</scope>
    <source>
        <strain evidence="9 10">NKW23</strain>
    </source>
</reference>
<comment type="subcellular location">
    <subcellularLocation>
        <location evidence="1 7">Cell membrane</location>
        <topology evidence="1 7">Multi-pass membrane protein</topology>
    </subcellularLocation>
</comment>
<dbReference type="Pfam" id="PF00528">
    <property type="entry name" value="BPD_transp_1"/>
    <property type="match status" value="1"/>
</dbReference>
<comment type="similarity">
    <text evidence="7">Belongs to the binding-protein-dependent transport system permease family.</text>
</comment>
<feature type="transmembrane region" description="Helical" evidence="7">
    <location>
        <begin position="99"/>
        <end position="123"/>
    </location>
</feature>
<organism evidence="9 10">
    <name type="scientific">Paralimibaculum aggregatum</name>
    <dbReference type="NCBI Taxonomy" id="3036245"/>
    <lineage>
        <taxon>Bacteria</taxon>
        <taxon>Pseudomonadati</taxon>
        <taxon>Pseudomonadota</taxon>
        <taxon>Alphaproteobacteria</taxon>
        <taxon>Rhodobacterales</taxon>
        <taxon>Paracoccaceae</taxon>
        <taxon>Paralimibaculum</taxon>
    </lineage>
</organism>
<evidence type="ECO:0000256" key="3">
    <source>
        <dbReference type="ARBA" id="ARBA00022475"/>
    </source>
</evidence>
<feature type="transmembrane region" description="Helical" evidence="7">
    <location>
        <begin position="281"/>
        <end position="307"/>
    </location>
</feature>
<evidence type="ECO:0000256" key="1">
    <source>
        <dbReference type="ARBA" id="ARBA00004651"/>
    </source>
</evidence>
<dbReference type="PROSITE" id="PS50928">
    <property type="entry name" value="ABC_TM1"/>
    <property type="match status" value="1"/>
</dbReference>
<feature type="transmembrane region" description="Helical" evidence="7">
    <location>
        <begin position="235"/>
        <end position="261"/>
    </location>
</feature>
<proteinExistence type="inferred from homology"/>
<evidence type="ECO:0000313" key="9">
    <source>
        <dbReference type="EMBL" id="GMG85101.1"/>
    </source>
</evidence>
<evidence type="ECO:0000256" key="4">
    <source>
        <dbReference type="ARBA" id="ARBA00022692"/>
    </source>
</evidence>
<dbReference type="PANTHER" id="PTHR43163">
    <property type="entry name" value="DIPEPTIDE TRANSPORT SYSTEM PERMEASE PROTEIN DPPB-RELATED"/>
    <property type="match status" value="1"/>
</dbReference>
<evidence type="ECO:0000256" key="6">
    <source>
        <dbReference type="ARBA" id="ARBA00023136"/>
    </source>
</evidence>
<comment type="caution">
    <text evidence="9">The sequence shown here is derived from an EMBL/GenBank/DDBJ whole genome shotgun (WGS) entry which is preliminary data.</text>
</comment>
<gene>
    <name evidence="9" type="ORF">LNKW23_43170</name>
</gene>
<dbReference type="Pfam" id="PF19300">
    <property type="entry name" value="BPD_transp_1_N"/>
    <property type="match status" value="1"/>
</dbReference>
<evidence type="ECO:0000259" key="8">
    <source>
        <dbReference type="PROSITE" id="PS50928"/>
    </source>
</evidence>